<sequence>MYRMSMIALSVAVLLEPVAATSAYAQSRTVTTQPTLQTLPPGRAVLFDNKKCPAGQIARYARSKMRDQISIKCVHITGLGK</sequence>
<proteinExistence type="predicted"/>
<feature type="chain" id="PRO_5045334726" evidence="1">
    <location>
        <begin position="26"/>
        <end position="81"/>
    </location>
</feature>
<dbReference type="RefSeq" id="WP_037157165.1">
    <property type="nucleotide sequence ID" value="NZ_JBEAAL010000003.1"/>
</dbReference>
<gene>
    <name evidence="2" type="ORF">ABK249_08100</name>
</gene>
<keyword evidence="3" id="KW-1185">Reference proteome</keyword>
<dbReference type="InterPro" id="IPR046565">
    <property type="entry name" value="DUF6719"/>
</dbReference>
<organism evidence="2 3">
    <name type="scientific">Neorhizobium phenanthreniclasticum</name>
    <dbReference type="NCBI Taxonomy" id="3157917"/>
    <lineage>
        <taxon>Bacteria</taxon>
        <taxon>Pseudomonadati</taxon>
        <taxon>Pseudomonadota</taxon>
        <taxon>Alphaproteobacteria</taxon>
        <taxon>Hyphomicrobiales</taxon>
        <taxon>Rhizobiaceae</taxon>
        <taxon>Rhizobium/Agrobacterium group</taxon>
        <taxon>Neorhizobium</taxon>
    </lineage>
</organism>
<evidence type="ECO:0000313" key="2">
    <source>
        <dbReference type="EMBL" id="MEQ1404891.1"/>
    </source>
</evidence>
<keyword evidence="1" id="KW-0732">Signal</keyword>
<name>A0ABV0LZ66_9HYPH</name>
<comment type="caution">
    <text evidence="2">The sequence shown here is derived from an EMBL/GenBank/DDBJ whole genome shotgun (WGS) entry which is preliminary data.</text>
</comment>
<accession>A0ABV0LZ66</accession>
<dbReference type="Pfam" id="PF20477">
    <property type="entry name" value="DUF6719"/>
    <property type="match status" value="1"/>
</dbReference>
<evidence type="ECO:0000313" key="3">
    <source>
        <dbReference type="Proteomes" id="UP001496627"/>
    </source>
</evidence>
<protein>
    <submittedName>
        <fullName evidence="2">DUF6719 family protein</fullName>
    </submittedName>
</protein>
<dbReference type="EMBL" id="JBEAAL010000003">
    <property type="protein sequence ID" value="MEQ1404891.1"/>
    <property type="molecule type" value="Genomic_DNA"/>
</dbReference>
<dbReference type="Proteomes" id="UP001496627">
    <property type="component" value="Unassembled WGS sequence"/>
</dbReference>
<evidence type="ECO:0000256" key="1">
    <source>
        <dbReference type="SAM" id="SignalP"/>
    </source>
</evidence>
<feature type="signal peptide" evidence="1">
    <location>
        <begin position="1"/>
        <end position="25"/>
    </location>
</feature>
<reference evidence="2 3" key="1">
    <citation type="submission" date="2024-05" db="EMBL/GenBank/DDBJ databases">
        <title>Neorhizobium sp. Rsf11, a plant growth promoting and heavy metal resistant PAH-degrader.</title>
        <authorList>
            <person name="Golubev S.N."/>
            <person name="Muratova A.Y."/>
            <person name="Markelova M.I."/>
        </authorList>
    </citation>
    <scope>NUCLEOTIDE SEQUENCE [LARGE SCALE GENOMIC DNA]</scope>
    <source>
        <strain evidence="2 3">Rsf11</strain>
    </source>
</reference>